<gene>
    <name evidence="2" type="ORF">C2134_09930</name>
</gene>
<dbReference type="Proteomes" id="UP000236416">
    <property type="component" value="Unassembled WGS sequence"/>
</dbReference>
<organism evidence="2 3">
    <name type="scientific">Chromobacterium sinusclupearum</name>
    <dbReference type="NCBI Taxonomy" id="2077146"/>
    <lineage>
        <taxon>Bacteria</taxon>
        <taxon>Pseudomonadati</taxon>
        <taxon>Pseudomonadota</taxon>
        <taxon>Betaproteobacteria</taxon>
        <taxon>Neisseriales</taxon>
        <taxon>Chromobacteriaceae</taxon>
        <taxon>Chromobacterium</taxon>
    </lineage>
</organism>
<keyword evidence="3" id="KW-1185">Reference proteome</keyword>
<reference evidence="2 3" key="1">
    <citation type="submission" date="2018-01" db="EMBL/GenBank/DDBJ databases">
        <title>Genomic Sequence of Chromobacterium MWU13-2610 from wild cranberry bogs within the Cape Cod National Seashore.</title>
        <authorList>
            <person name="O'Hara-Hanley K."/>
            <person name="Soby S."/>
            <person name="Harrison A."/>
        </authorList>
    </citation>
    <scope>NUCLEOTIDE SEQUENCE [LARGE SCALE GENOMIC DNA]</scope>
    <source>
        <strain evidence="2 3">MWU13-2610</strain>
    </source>
</reference>
<keyword evidence="1" id="KW-0472">Membrane</keyword>
<evidence type="ECO:0000256" key="1">
    <source>
        <dbReference type="SAM" id="Phobius"/>
    </source>
</evidence>
<accession>A0A2K4MPW6</accession>
<sequence length="289" mass="32121">MVALHPQRDAKRQGKTVGRILLEALLISLIAWQAGAASAIVHVGIVPQQSALNLARNWGPLLQYLGKQCSLNLQFETAPDIPSFEQRVAQGMYDLVYFNPLHYVQFHDTVGYQALAREKDRKLIGLIVVRKDSPIQDVRQLDRQTLALPAPESFAASVLPKAQLEAMNIHVGVRYVGSHESVYLAVSQGLFPAGGGINRTWQQLDPQTRQNLRVLWQTPPYTPHAFATHPKMPPEQRQCLLQALTGLANTPDGSALLQALSLQALTAAKDSDWNDIRQLRIHYLPPGER</sequence>
<dbReference type="CDD" id="cd01071">
    <property type="entry name" value="PBP2_PhnD_like"/>
    <property type="match status" value="1"/>
</dbReference>
<evidence type="ECO:0000313" key="3">
    <source>
        <dbReference type="Proteomes" id="UP000236416"/>
    </source>
</evidence>
<dbReference type="PANTHER" id="PTHR35841:SF1">
    <property type="entry name" value="PHOSPHONATES-BINDING PERIPLASMIC PROTEIN"/>
    <property type="match status" value="1"/>
</dbReference>
<keyword evidence="1" id="KW-1133">Transmembrane helix</keyword>
<dbReference type="Pfam" id="PF12974">
    <property type="entry name" value="Phosphonate-bd"/>
    <property type="match status" value="1"/>
</dbReference>
<dbReference type="RefSeq" id="WP_103319676.1">
    <property type="nucleotide sequence ID" value="NZ_PPTF01000035.1"/>
</dbReference>
<comment type="caution">
    <text evidence="2">The sequence shown here is derived from an EMBL/GenBank/DDBJ whole genome shotgun (WGS) entry which is preliminary data.</text>
</comment>
<feature type="transmembrane region" description="Helical" evidence="1">
    <location>
        <begin position="20"/>
        <end position="45"/>
    </location>
</feature>
<dbReference type="EMBL" id="PPTF01000035">
    <property type="protein sequence ID" value="POA98815.1"/>
    <property type="molecule type" value="Genomic_DNA"/>
</dbReference>
<keyword evidence="1" id="KW-0812">Transmembrane</keyword>
<dbReference type="Gene3D" id="3.40.190.10">
    <property type="entry name" value="Periplasmic binding protein-like II"/>
    <property type="match status" value="2"/>
</dbReference>
<proteinExistence type="predicted"/>
<evidence type="ECO:0000313" key="2">
    <source>
        <dbReference type="EMBL" id="POA98815.1"/>
    </source>
</evidence>
<dbReference type="AlphaFoldDB" id="A0A2K4MPW6"/>
<protein>
    <submittedName>
        <fullName evidence="2">Phosphate ABC transporter substrate-binding protein</fullName>
    </submittedName>
</protein>
<dbReference type="SUPFAM" id="SSF53850">
    <property type="entry name" value="Periplasmic binding protein-like II"/>
    <property type="match status" value="1"/>
</dbReference>
<dbReference type="PANTHER" id="PTHR35841">
    <property type="entry name" value="PHOSPHONATES-BINDING PERIPLASMIC PROTEIN"/>
    <property type="match status" value="1"/>
</dbReference>
<name>A0A2K4MPW6_9NEIS</name>